<proteinExistence type="predicted"/>
<keyword evidence="2" id="KW-1185">Reference proteome</keyword>
<evidence type="ECO:0000313" key="2">
    <source>
        <dbReference type="Proteomes" id="UP000215914"/>
    </source>
</evidence>
<reference evidence="1" key="2">
    <citation type="submission" date="2020-06" db="EMBL/GenBank/DDBJ databases">
        <title>Helianthus annuus Genome sequencing and assembly Release 2.</title>
        <authorList>
            <person name="Gouzy J."/>
            <person name="Langlade N."/>
            <person name="Munos S."/>
        </authorList>
    </citation>
    <scope>NUCLEOTIDE SEQUENCE</scope>
    <source>
        <tissue evidence="1">Leaves</tissue>
    </source>
</reference>
<accession>A0A9K3N6M1</accession>
<comment type="caution">
    <text evidence="1">The sequence shown here is derived from an EMBL/GenBank/DDBJ whole genome shotgun (WGS) entry which is preliminary data.</text>
</comment>
<name>A0A9K3N6M1_HELAN</name>
<dbReference type="Proteomes" id="UP000215914">
    <property type="component" value="Unassembled WGS sequence"/>
</dbReference>
<evidence type="ECO:0000313" key="1">
    <source>
        <dbReference type="EMBL" id="KAF5789261.1"/>
    </source>
</evidence>
<reference evidence="1" key="1">
    <citation type="journal article" date="2017" name="Nature">
        <title>The sunflower genome provides insights into oil metabolism, flowering and Asterid evolution.</title>
        <authorList>
            <person name="Badouin H."/>
            <person name="Gouzy J."/>
            <person name="Grassa C.J."/>
            <person name="Murat F."/>
            <person name="Staton S.E."/>
            <person name="Cottret L."/>
            <person name="Lelandais-Briere C."/>
            <person name="Owens G.L."/>
            <person name="Carrere S."/>
            <person name="Mayjonade B."/>
            <person name="Legrand L."/>
            <person name="Gill N."/>
            <person name="Kane N.C."/>
            <person name="Bowers J.E."/>
            <person name="Hubner S."/>
            <person name="Bellec A."/>
            <person name="Berard A."/>
            <person name="Berges H."/>
            <person name="Blanchet N."/>
            <person name="Boniface M.C."/>
            <person name="Brunel D."/>
            <person name="Catrice O."/>
            <person name="Chaidir N."/>
            <person name="Claudel C."/>
            <person name="Donnadieu C."/>
            <person name="Faraut T."/>
            <person name="Fievet G."/>
            <person name="Helmstetter N."/>
            <person name="King M."/>
            <person name="Knapp S.J."/>
            <person name="Lai Z."/>
            <person name="Le Paslier M.C."/>
            <person name="Lippi Y."/>
            <person name="Lorenzon L."/>
            <person name="Mandel J.R."/>
            <person name="Marage G."/>
            <person name="Marchand G."/>
            <person name="Marquand E."/>
            <person name="Bret-Mestries E."/>
            <person name="Morien E."/>
            <person name="Nambeesan S."/>
            <person name="Nguyen T."/>
            <person name="Pegot-Espagnet P."/>
            <person name="Pouilly N."/>
            <person name="Raftis F."/>
            <person name="Sallet E."/>
            <person name="Schiex T."/>
            <person name="Thomas J."/>
            <person name="Vandecasteele C."/>
            <person name="Vares D."/>
            <person name="Vear F."/>
            <person name="Vautrin S."/>
            <person name="Crespi M."/>
            <person name="Mangin B."/>
            <person name="Burke J.M."/>
            <person name="Salse J."/>
            <person name="Munos S."/>
            <person name="Vincourt P."/>
            <person name="Rieseberg L.H."/>
            <person name="Langlade N.B."/>
        </authorList>
    </citation>
    <scope>NUCLEOTIDE SEQUENCE</scope>
    <source>
        <tissue evidence="1">Leaves</tissue>
    </source>
</reference>
<gene>
    <name evidence="1" type="ORF">HanXRQr2_Chr09g0369071</name>
</gene>
<dbReference type="Gramene" id="mRNA:HanXRQr2_Chr09g0369071">
    <property type="protein sequence ID" value="CDS:HanXRQr2_Chr09g0369071.1"/>
    <property type="gene ID" value="HanXRQr2_Chr09g0369071"/>
</dbReference>
<organism evidence="1 2">
    <name type="scientific">Helianthus annuus</name>
    <name type="common">Common sunflower</name>
    <dbReference type="NCBI Taxonomy" id="4232"/>
    <lineage>
        <taxon>Eukaryota</taxon>
        <taxon>Viridiplantae</taxon>
        <taxon>Streptophyta</taxon>
        <taxon>Embryophyta</taxon>
        <taxon>Tracheophyta</taxon>
        <taxon>Spermatophyta</taxon>
        <taxon>Magnoliopsida</taxon>
        <taxon>eudicotyledons</taxon>
        <taxon>Gunneridae</taxon>
        <taxon>Pentapetalae</taxon>
        <taxon>asterids</taxon>
        <taxon>campanulids</taxon>
        <taxon>Asterales</taxon>
        <taxon>Asteraceae</taxon>
        <taxon>Asteroideae</taxon>
        <taxon>Heliantheae alliance</taxon>
        <taxon>Heliantheae</taxon>
        <taxon>Helianthus</taxon>
    </lineage>
</organism>
<dbReference type="AlphaFoldDB" id="A0A9K3N6M1"/>
<sequence length="57" mass="6469">MKLVIVMTSVGLDYFHKCVGPYHCLTDRDIKSSKRIRKGLQQLLIIFVNGIISSMSN</sequence>
<dbReference type="EMBL" id="MNCJ02000324">
    <property type="protein sequence ID" value="KAF5789261.1"/>
    <property type="molecule type" value="Genomic_DNA"/>
</dbReference>
<protein>
    <submittedName>
        <fullName evidence="1">Uncharacterized protein</fullName>
    </submittedName>
</protein>